<dbReference type="Proteomes" id="UP001158076">
    <property type="component" value="Unassembled WGS sequence"/>
</dbReference>
<gene>
    <name evidence="1" type="ORF">N7335_02115</name>
</gene>
<dbReference type="AlphaFoldDB" id="A0AA42KQ58"/>
<sequence length="73" mass="8403">MNTTILSTLDSAKTLVKSMRRQTLVLDGEEQEFADQCVEAAFDMCSENQLEMTTKEVEYFETEIRSYVAELLK</sequence>
<protein>
    <submittedName>
        <fullName evidence="1">Uncharacterized protein</fullName>
    </submittedName>
</protein>
<proteinExistence type="predicted"/>
<dbReference type="EMBL" id="JAODZE010000001">
    <property type="protein sequence ID" value="MDH0145182.1"/>
    <property type="molecule type" value="Genomic_DNA"/>
</dbReference>
<evidence type="ECO:0000313" key="2">
    <source>
        <dbReference type="Proteomes" id="UP001158076"/>
    </source>
</evidence>
<organism evidence="1 2">
    <name type="scientific">Stutzerimonas stutzeri</name>
    <name type="common">Pseudomonas stutzeri</name>
    <dbReference type="NCBI Taxonomy" id="316"/>
    <lineage>
        <taxon>Bacteria</taxon>
        <taxon>Pseudomonadati</taxon>
        <taxon>Pseudomonadota</taxon>
        <taxon>Gammaproteobacteria</taxon>
        <taxon>Pseudomonadales</taxon>
        <taxon>Pseudomonadaceae</taxon>
        <taxon>Stutzerimonas</taxon>
    </lineage>
</organism>
<accession>A0AA42KQ58</accession>
<dbReference type="RefSeq" id="WP_279647959.1">
    <property type="nucleotide sequence ID" value="NZ_JAODZE010000001.1"/>
</dbReference>
<comment type="caution">
    <text evidence="1">The sequence shown here is derived from an EMBL/GenBank/DDBJ whole genome shotgun (WGS) entry which is preliminary data.</text>
</comment>
<reference evidence="1" key="1">
    <citation type="submission" date="2022-09" db="EMBL/GenBank/DDBJ databases">
        <title>Intensive care unit water sources are persistently colonized with multi-drug resistant bacteria and are the site of extensive horizontal gene transfer of antibiotic resistance genes.</title>
        <authorList>
            <person name="Diorio-Toth L."/>
        </authorList>
    </citation>
    <scope>NUCLEOTIDE SEQUENCE</scope>
    <source>
        <strain evidence="1">GD04147</strain>
    </source>
</reference>
<evidence type="ECO:0000313" key="1">
    <source>
        <dbReference type="EMBL" id="MDH0145182.1"/>
    </source>
</evidence>
<name>A0AA42KQ58_STUST</name>